<organism evidence="2 3">
    <name type="scientific">Caerostris darwini</name>
    <dbReference type="NCBI Taxonomy" id="1538125"/>
    <lineage>
        <taxon>Eukaryota</taxon>
        <taxon>Metazoa</taxon>
        <taxon>Ecdysozoa</taxon>
        <taxon>Arthropoda</taxon>
        <taxon>Chelicerata</taxon>
        <taxon>Arachnida</taxon>
        <taxon>Araneae</taxon>
        <taxon>Araneomorphae</taxon>
        <taxon>Entelegynae</taxon>
        <taxon>Araneoidea</taxon>
        <taxon>Araneidae</taxon>
        <taxon>Caerostris</taxon>
    </lineage>
</organism>
<evidence type="ECO:0000259" key="1">
    <source>
        <dbReference type="Pfam" id="PF00078"/>
    </source>
</evidence>
<dbReference type="AlphaFoldDB" id="A0AAV4N1T8"/>
<name>A0AAV4N1T8_9ARAC</name>
<proteinExistence type="predicted"/>
<dbReference type="EMBL" id="BPLQ01001003">
    <property type="protein sequence ID" value="GIX77324.1"/>
    <property type="molecule type" value="Genomic_DNA"/>
</dbReference>
<keyword evidence="3" id="KW-1185">Reference proteome</keyword>
<dbReference type="Proteomes" id="UP001054837">
    <property type="component" value="Unassembled WGS sequence"/>
</dbReference>
<dbReference type="Pfam" id="PF00078">
    <property type="entry name" value="RVT_1"/>
    <property type="match status" value="1"/>
</dbReference>
<reference evidence="2 3" key="1">
    <citation type="submission" date="2021-06" db="EMBL/GenBank/DDBJ databases">
        <title>Caerostris darwini draft genome.</title>
        <authorList>
            <person name="Kono N."/>
            <person name="Arakawa K."/>
        </authorList>
    </citation>
    <scope>NUCLEOTIDE SEQUENCE [LARGE SCALE GENOMIC DNA]</scope>
</reference>
<dbReference type="PANTHER" id="PTHR19446">
    <property type="entry name" value="REVERSE TRANSCRIPTASES"/>
    <property type="match status" value="1"/>
</dbReference>
<sequence length="487" mass="55671">MDLTIENSPSSIPTFDCSRGQSWIDLLLTKNIDKGISMEVTEILNSGHNLLHFLWTLDDLLPPEKTINISQNNWLTVKSSIFNIIKAHSSSGFSDLKSLISTIQTEITARLSTTSKNKRLPQRARGAVWWTQELQTKRSKTRALKRLYQKENEPTLRTTKLAAFKRNIKRSSILKEDGSTTSTLQDTYSEILSFHFPCSAFVESILPSTSSPQDFVPITPLELEAVIEGIKSKKASGIDGLPGEIVKEIFYANPVWFISLFNFLFSSEHFPHIWKWARIVLIPKKGRALNNPQDFRPICILPCWGEVLDKIIIERLAYHLESGKLLHDFQYVFRKQKSTINALQHIKDFVLSARNRKHLTCLVSIDMANAFNSVDWTRLKKKISLLAIPEYLKIIIFNFLKTELSPWEIFHKDTTKVSLKVLVWVPCCGIFLSMTYFTSTLVRIFVLKALQTISSSRLMRRPHISLLRCAQALFQILITGFKITGSP</sequence>
<protein>
    <recommendedName>
        <fullName evidence="1">Reverse transcriptase domain-containing protein</fullName>
    </recommendedName>
</protein>
<accession>A0AAV4N1T8</accession>
<evidence type="ECO:0000313" key="3">
    <source>
        <dbReference type="Proteomes" id="UP001054837"/>
    </source>
</evidence>
<gene>
    <name evidence="2" type="primary">R1A1-elementORF2_680</name>
    <name evidence="2" type="ORF">CDAR_276551</name>
</gene>
<feature type="domain" description="Reverse transcriptase" evidence="1">
    <location>
        <begin position="282"/>
        <end position="406"/>
    </location>
</feature>
<evidence type="ECO:0000313" key="2">
    <source>
        <dbReference type="EMBL" id="GIX77324.1"/>
    </source>
</evidence>
<dbReference type="InterPro" id="IPR000477">
    <property type="entry name" value="RT_dom"/>
</dbReference>
<comment type="caution">
    <text evidence="2">The sequence shown here is derived from an EMBL/GenBank/DDBJ whole genome shotgun (WGS) entry which is preliminary data.</text>
</comment>